<evidence type="ECO:0000313" key="3">
    <source>
        <dbReference type="Proteomes" id="UP000234275"/>
    </source>
</evidence>
<evidence type="ECO:0000256" key="1">
    <source>
        <dbReference type="SAM" id="Phobius"/>
    </source>
</evidence>
<proteinExistence type="predicted"/>
<dbReference type="VEuPathDB" id="FungiDB:P170DRAFT_438252"/>
<keyword evidence="3" id="KW-1185">Reference proteome</keyword>
<dbReference type="STRING" id="1392250.A0A2I2G0R0"/>
<evidence type="ECO:0000313" key="2">
    <source>
        <dbReference type="EMBL" id="PLB46470.1"/>
    </source>
</evidence>
<organism evidence="2 3">
    <name type="scientific">Aspergillus steynii IBT 23096</name>
    <dbReference type="NCBI Taxonomy" id="1392250"/>
    <lineage>
        <taxon>Eukaryota</taxon>
        <taxon>Fungi</taxon>
        <taxon>Dikarya</taxon>
        <taxon>Ascomycota</taxon>
        <taxon>Pezizomycotina</taxon>
        <taxon>Eurotiomycetes</taxon>
        <taxon>Eurotiomycetidae</taxon>
        <taxon>Eurotiales</taxon>
        <taxon>Aspergillaceae</taxon>
        <taxon>Aspergillus</taxon>
        <taxon>Aspergillus subgen. Circumdati</taxon>
    </lineage>
</organism>
<reference evidence="2 3" key="1">
    <citation type="submission" date="2016-12" db="EMBL/GenBank/DDBJ databases">
        <title>The genomes of Aspergillus section Nigri reveals drivers in fungal speciation.</title>
        <authorList>
            <consortium name="DOE Joint Genome Institute"/>
            <person name="Vesth T.C."/>
            <person name="Nybo J."/>
            <person name="Theobald S."/>
            <person name="Brandl J."/>
            <person name="Frisvad J.C."/>
            <person name="Nielsen K.F."/>
            <person name="Lyhne E.K."/>
            <person name="Kogle M.E."/>
            <person name="Kuo A."/>
            <person name="Riley R."/>
            <person name="Clum A."/>
            <person name="Nolan M."/>
            <person name="Lipzen A."/>
            <person name="Salamov A."/>
            <person name="Henrissat B."/>
            <person name="Wiebenga A."/>
            <person name="De Vries R.P."/>
            <person name="Grigoriev I.V."/>
            <person name="Mortensen U.H."/>
            <person name="Andersen M.R."/>
            <person name="Baker S.E."/>
        </authorList>
    </citation>
    <scope>NUCLEOTIDE SEQUENCE [LARGE SCALE GENOMIC DNA]</scope>
    <source>
        <strain evidence="2 3">IBT 23096</strain>
    </source>
</reference>
<gene>
    <name evidence="2" type="ORF">P170DRAFT_438252</name>
</gene>
<evidence type="ECO:0008006" key="4">
    <source>
        <dbReference type="Google" id="ProtNLM"/>
    </source>
</evidence>
<sequence length="180" mass="19730">MSESFAAIRSRRSDDLSRLADEHIQQDLQPDDRDALKSAASRVSFWTAFGSAVGVGLGLYTAFRLRSTRHAFFQAFRAQEKPTQIVFADGRTESLPDITPLLKPTTFGDFATYFFASAGGLFLGGELGLAGGAAGAHSTITSDPARKERIEKAFRKFRADVLRKEADSLDSGESVWDKLF</sequence>
<dbReference type="Proteomes" id="UP000234275">
    <property type="component" value="Unassembled WGS sequence"/>
</dbReference>
<accession>A0A2I2G0R0</accession>
<dbReference type="AlphaFoldDB" id="A0A2I2G0R0"/>
<name>A0A2I2G0R0_9EURO</name>
<feature type="transmembrane region" description="Helical" evidence="1">
    <location>
        <begin position="43"/>
        <end position="63"/>
    </location>
</feature>
<dbReference type="OrthoDB" id="3365267at2759"/>
<protein>
    <recommendedName>
        <fullName evidence="4">Transmembrane protein</fullName>
    </recommendedName>
</protein>
<keyword evidence="1" id="KW-0472">Membrane</keyword>
<keyword evidence="1" id="KW-0812">Transmembrane</keyword>
<dbReference type="GeneID" id="36557252"/>
<keyword evidence="1" id="KW-1133">Transmembrane helix</keyword>
<comment type="caution">
    <text evidence="2">The sequence shown here is derived from an EMBL/GenBank/DDBJ whole genome shotgun (WGS) entry which is preliminary data.</text>
</comment>
<dbReference type="EMBL" id="MSFO01000006">
    <property type="protein sequence ID" value="PLB46470.1"/>
    <property type="molecule type" value="Genomic_DNA"/>
</dbReference>
<dbReference type="RefSeq" id="XP_024701772.1">
    <property type="nucleotide sequence ID" value="XM_024849553.1"/>
</dbReference>